<comment type="caution">
    <text evidence="10">The sequence shown here is derived from an EMBL/GenBank/DDBJ whole genome shotgun (WGS) entry which is preliminary data.</text>
</comment>
<dbReference type="RefSeq" id="WP_164692468.1">
    <property type="nucleotide sequence ID" value="NZ_JAAIKB010000001.1"/>
</dbReference>
<proteinExistence type="predicted"/>
<dbReference type="Gene3D" id="1.10.287.130">
    <property type="match status" value="1"/>
</dbReference>
<dbReference type="InterPro" id="IPR003594">
    <property type="entry name" value="HATPase_dom"/>
</dbReference>
<keyword evidence="4" id="KW-0808">Transferase</keyword>
<feature type="domain" description="Histidine kinase" evidence="9">
    <location>
        <begin position="598"/>
        <end position="816"/>
    </location>
</feature>
<dbReference type="Gene3D" id="3.30.565.10">
    <property type="entry name" value="Histidine kinase-like ATPase, C-terminal domain"/>
    <property type="match status" value="1"/>
</dbReference>
<dbReference type="CDD" id="cd00082">
    <property type="entry name" value="HisKA"/>
    <property type="match status" value="1"/>
</dbReference>
<dbReference type="InterPro" id="IPR003661">
    <property type="entry name" value="HisK_dim/P_dom"/>
</dbReference>
<organism evidence="10 11">
    <name type="scientific">Falsiroseomonas algicola</name>
    <dbReference type="NCBI Taxonomy" id="2716930"/>
    <lineage>
        <taxon>Bacteria</taxon>
        <taxon>Pseudomonadati</taxon>
        <taxon>Pseudomonadota</taxon>
        <taxon>Alphaproteobacteria</taxon>
        <taxon>Acetobacterales</taxon>
        <taxon>Roseomonadaceae</taxon>
        <taxon>Falsiroseomonas</taxon>
    </lineage>
</organism>
<evidence type="ECO:0000313" key="11">
    <source>
        <dbReference type="Proteomes" id="UP000475385"/>
    </source>
</evidence>
<evidence type="ECO:0000256" key="2">
    <source>
        <dbReference type="ARBA" id="ARBA00012438"/>
    </source>
</evidence>
<dbReference type="PANTHER" id="PTHR43065:SF46">
    <property type="entry name" value="C4-DICARBOXYLATE TRANSPORT SENSOR PROTEIN DCTB"/>
    <property type="match status" value="1"/>
</dbReference>
<evidence type="ECO:0000313" key="10">
    <source>
        <dbReference type="EMBL" id="NGM18582.1"/>
    </source>
</evidence>
<dbReference type="InterPro" id="IPR004358">
    <property type="entry name" value="Sig_transdc_His_kin-like_C"/>
</dbReference>
<dbReference type="SUPFAM" id="SSF55785">
    <property type="entry name" value="PYP-like sensor domain (PAS domain)"/>
    <property type="match status" value="1"/>
</dbReference>
<dbReference type="Pfam" id="PF00512">
    <property type="entry name" value="HisKA"/>
    <property type="match status" value="1"/>
</dbReference>
<evidence type="ECO:0000256" key="5">
    <source>
        <dbReference type="ARBA" id="ARBA00022741"/>
    </source>
</evidence>
<evidence type="ECO:0000256" key="6">
    <source>
        <dbReference type="ARBA" id="ARBA00022777"/>
    </source>
</evidence>
<dbReference type="SUPFAM" id="SSF47384">
    <property type="entry name" value="Homodimeric domain of signal transducing histidine kinase"/>
    <property type="match status" value="1"/>
</dbReference>
<evidence type="ECO:0000256" key="4">
    <source>
        <dbReference type="ARBA" id="ARBA00022679"/>
    </source>
</evidence>
<keyword evidence="8" id="KW-0902">Two-component regulatory system</keyword>
<dbReference type="PRINTS" id="PR00344">
    <property type="entry name" value="BCTRLSENSOR"/>
</dbReference>
<dbReference type="SMART" id="SM00387">
    <property type="entry name" value="HATPase_c"/>
    <property type="match status" value="1"/>
</dbReference>
<comment type="catalytic activity">
    <reaction evidence="1">
        <text>ATP + protein L-histidine = ADP + protein N-phospho-L-histidine.</text>
        <dbReference type="EC" id="2.7.13.3"/>
    </reaction>
</comment>
<dbReference type="EMBL" id="JAAIKB010000001">
    <property type="protein sequence ID" value="NGM18582.1"/>
    <property type="molecule type" value="Genomic_DNA"/>
</dbReference>
<evidence type="ECO:0000256" key="3">
    <source>
        <dbReference type="ARBA" id="ARBA00022553"/>
    </source>
</evidence>
<name>A0A6M1LEK9_9PROT</name>
<dbReference type="InterPro" id="IPR035965">
    <property type="entry name" value="PAS-like_dom_sf"/>
</dbReference>
<evidence type="ECO:0000256" key="8">
    <source>
        <dbReference type="ARBA" id="ARBA00023012"/>
    </source>
</evidence>
<keyword evidence="7" id="KW-0067">ATP-binding</keyword>
<evidence type="ECO:0000256" key="1">
    <source>
        <dbReference type="ARBA" id="ARBA00000085"/>
    </source>
</evidence>
<keyword evidence="11" id="KW-1185">Reference proteome</keyword>
<dbReference type="SMART" id="SM00388">
    <property type="entry name" value="HisKA"/>
    <property type="match status" value="1"/>
</dbReference>
<dbReference type="Pfam" id="PF02518">
    <property type="entry name" value="HATPase_c"/>
    <property type="match status" value="1"/>
</dbReference>
<dbReference type="GO" id="GO:0000155">
    <property type="term" value="F:phosphorelay sensor kinase activity"/>
    <property type="evidence" value="ECO:0007669"/>
    <property type="project" value="InterPro"/>
</dbReference>
<sequence length="844" mass="90087">MRLRRAAVGLAVAASIVGAWWLAARVTDEATQSETARVYARADADAVAAENLVRRIAEDARALRDLAQRWLLAEGVEAAVRRDEIEQSMRALLTLRGLPVFHLMITGPDGVTQWQSRPNMPAVNLADRHHVAVHRTNVPSPWFGQPVTSRATGETVVPVTLRLDDPLGRFSGVVVLHYLPADLGRALALLGTGGDAVVKLIRNDGVLLAHSGLRPEMLGRRVLPEAVRQAAEGVRVMRQRTATAIENEAMLLVLRASDQANVIAVAGQSAASALAPVVKVRNLALATAAGYSLAAVLMLAFGYGIVRQRRLRREAAMLRAGRAEVERLQNKLPVVIFLRKVFPDGTARILYRTGDIKGVTGWVNGELDGLGPWDDYVTESSLTLAESNALVLRDGFAQTTWKLRQPDGSQRRMLTQMERLSLNPAGGGEVVGYIRDLTAEHSASEREAAARQELDDTLALAPVIVFRAMLSADARDMIDQGRPWYRELFVSRSVEPVSGWTPEALAAEGGLPGVLEPWDSLVAGIDALKRDGAWAADLGLRHGDGGSILVRVTVRLVAVEGEALSVVGYIADVTAERDAKARAIGSARLASLGELAAGLAHELKQPLQAIELAVSNAHSAQKRGNMAAIGQRLDRITTYTRRANQVIEHLRRLARGTDDTTPPEPIHIEEALAGVLALMAGPLRDGGVVTRVELADPPPRALGHNVALEQVLVNLLANSRDAMQSLLPEAPRLVTLKAETVAEGRVLITVSDTGGGIPPQVMARLFEPFVTTKGLERGTGLGLSICQGLIRQMGGTITAANEGPGAVFRICLPGAPAAPGEAPVAVASAEPFCTAPVRDSQAAA</sequence>
<dbReference type="InterPro" id="IPR005467">
    <property type="entry name" value="His_kinase_dom"/>
</dbReference>
<keyword evidence="6" id="KW-0418">Kinase</keyword>
<dbReference type="SUPFAM" id="SSF55874">
    <property type="entry name" value="ATPase domain of HSP90 chaperone/DNA topoisomerase II/histidine kinase"/>
    <property type="match status" value="1"/>
</dbReference>
<keyword evidence="3" id="KW-0597">Phosphoprotein</keyword>
<gene>
    <name evidence="10" type="ORF">G3576_01055</name>
</gene>
<keyword evidence="5" id="KW-0547">Nucleotide-binding</keyword>
<dbReference type="CDD" id="cd12914">
    <property type="entry name" value="PDC1_DGC_like"/>
    <property type="match status" value="1"/>
</dbReference>
<dbReference type="EC" id="2.7.13.3" evidence="2"/>
<dbReference type="Gene3D" id="3.30.450.20">
    <property type="entry name" value="PAS domain"/>
    <property type="match status" value="1"/>
</dbReference>
<accession>A0A6M1LEK9</accession>
<evidence type="ECO:0000256" key="7">
    <source>
        <dbReference type="ARBA" id="ARBA00022840"/>
    </source>
</evidence>
<dbReference type="GO" id="GO:0005524">
    <property type="term" value="F:ATP binding"/>
    <property type="evidence" value="ECO:0007669"/>
    <property type="project" value="UniProtKB-KW"/>
</dbReference>
<dbReference type="PROSITE" id="PS50109">
    <property type="entry name" value="HIS_KIN"/>
    <property type="match status" value="1"/>
</dbReference>
<dbReference type="InterPro" id="IPR036890">
    <property type="entry name" value="HATPase_C_sf"/>
</dbReference>
<reference evidence="10 11" key="1">
    <citation type="submission" date="2020-03" db="EMBL/GenBank/DDBJ databases">
        <title>Roseomonas stagni sp. nov., isolated from pond water in Japan.</title>
        <authorList>
            <person name="Furuhata K."/>
            <person name="Miyamoto H."/>
            <person name="Goto K."/>
        </authorList>
    </citation>
    <scope>NUCLEOTIDE SEQUENCE [LARGE SCALE GENOMIC DNA]</scope>
    <source>
        <strain evidence="10 11">PeD5</strain>
    </source>
</reference>
<protein>
    <recommendedName>
        <fullName evidence="2">histidine kinase</fullName>
        <ecNumber evidence="2">2.7.13.3</ecNumber>
    </recommendedName>
</protein>
<dbReference type="PANTHER" id="PTHR43065">
    <property type="entry name" value="SENSOR HISTIDINE KINASE"/>
    <property type="match status" value="1"/>
</dbReference>
<dbReference type="InterPro" id="IPR036097">
    <property type="entry name" value="HisK_dim/P_sf"/>
</dbReference>
<evidence type="ECO:0000259" key="9">
    <source>
        <dbReference type="PROSITE" id="PS50109"/>
    </source>
</evidence>
<dbReference type="AlphaFoldDB" id="A0A6M1LEK9"/>
<dbReference type="Proteomes" id="UP000475385">
    <property type="component" value="Unassembled WGS sequence"/>
</dbReference>